<dbReference type="EMBL" id="JAIQCJ010002250">
    <property type="protein sequence ID" value="KAJ8778246.1"/>
    <property type="molecule type" value="Genomic_DNA"/>
</dbReference>
<reference evidence="1 2" key="1">
    <citation type="submission" date="2022-11" db="EMBL/GenBank/DDBJ databases">
        <title>Whole genome sequence of Eschrichtius robustus ER-17-0199.</title>
        <authorList>
            <person name="Bruniche-Olsen A."/>
            <person name="Black A.N."/>
            <person name="Fields C.J."/>
            <person name="Walden K."/>
            <person name="Dewoody J.A."/>
        </authorList>
    </citation>
    <scope>NUCLEOTIDE SEQUENCE [LARGE SCALE GENOMIC DNA]</scope>
    <source>
        <strain evidence="1">ER-17-0199</strain>
        <tissue evidence="1">Blubber</tissue>
    </source>
</reference>
<organism evidence="1 2">
    <name type="scientific">Eschrichtius robustus</name>
    <name type="common">California gray whale</name>
    <name type="synonym">Eschrichtius gibbosus</name>
    <dbReference type="NCBI Taxonomy" id="9764"/>
    <lineage>
        <taxon>Eukaryota</taxon>
        <taxon>Metazoa</taxon>
        <taxon>Chordata</taxon>
        <taxon>Craniata</taxon>
        <taxon>Vertebrata</taxon>
        <taxon>Euteleostomi</taxon>
        <taxon>Mammalia</taxon>
        <taxon>Eutheria</taxon>
        <taxon>Laurasiatheria</taxon>
        <taxon>Artiodactyla</taxon>
        <taxon>Whippomorpha</taxon>
        <taxon>Cetacea</taxon>
        <taxon>Mysticeti</taxon>
        <taxon>Eschrichtiidae</taxon>
        <taxon>Eschrichtius</taxon>
    </lineage>
</organism>
<dbReference type="AlphaFoldDB" id="A0AB34GF32"/>
<protein>
    <submittedName>
        <fullName evidence="1">Uncharacterized protein</fullName>
    </submittedName>
</protein>
<comment type="caution">
    <text evidence="1">The sequence shown here is derived from an EMBL/GenBank/DDBJ whole genome shotgun (WGS) entry which is preliminary data.</text>
</comment>
<proteinExistence type="predicted"/>
<sequence length="204" mass="22752">MALCSTSRFGKRAKLKETAATSGHCVALAPLGRRAPRRTSQSRWAESLAGWRRGLAGPACKRGCGTRPSLRSLKGGPPRSGFFHLWPSLLAELQEWIRSETDDRSYESDAKPLAIWRRQDSLRIYGTPRRHAEAACRSSVTERMRFLALHKASSYSFRSLLSMERFARDLLCSVQLVKKEPTTTVIIAWSSVFSFALISPGPNA</sequence>
<dbReference type="Proteomes" id="UP001159641">
    <property type="component" value="Unassembled WGS sequence"/>
</dbReference>
<evidence type="ECO:0000313" key="1">
    <source>
        <dbReference type="EMBL" id="KAJ8778246.1"/>
    </source>
</evidence>
<accession>A0AB34GF32</accession>
<keyword evidence="2" id="KW-1185">Reference proteome</keyword>
<gene>
    <name evidence="1" type="ORF">J1605_013813</name>
</gene>
<evidence type="ECO:0000313" key="2">
    <source>
        <dbReference type="Proteomes" id="UP001159641"/>
    </source>
</evidence>
<name>A0AB34GF32_ESCRO</name>